<dbReference type="Proteomes" id="UP000249304">
    <property type="component" value="Unassembled WGS sequence"/>
</dbReference>
<reference evidence="9 10" key="1">
    <citation type="submission" date="2018-01" db="EMBL/GenBank/DDBJ databases">
        <title>Draft genome sequence of Nonomuraea sp. KC333.</title>
        <authorList>
            <person name="Sahin N."/>
            <person name="Saygin H."/>
            <person name="Ay H."/>
        </authorList>
    </citation>
    <scope>NUCLEOTIDE SEQUENCE [LARGE SCALE GENOMIC DNA]</scope>
    <source>
        <strain evidence="9 10">KC333</strain>
    </source>
</reference>
<comment type="caution">
    <text evidence="9">The sequence shown here is derived from an EMBL/GenBank/DDBJ whole genome shotgun (WGS) entry which is preliminary data.</text>
</comment>
<dbReference type="FunFam" id="3.20.20.300:FF:000014">
    <property type="entry name" value="Beta-hexosaminidase, lipoprotein"/>
    <property type="match status" value="1"/>
</dbReference>
<dbReference type="OrthoDB" id="9805821at2"/>
<evidence type="ECO:0000259" key="7">
    <source>
        <dbReference type="Pfam" id="PF00933"/>
    </source>
</evidence>
<dbReference type="PANTHER" id="PTHR30480:SF13">
    <property type="entry name" value="BETA-HEXOSAMINIDASE"/>
    <property type="match status" value="1"/>
</dbReference>
<protein>
    <recommendedName>
        <fullName evidence="3">beta-N-acetylhexosaminidase</fullName>
        <ecNumber evidence="3">3.2.1.52</ecNumber>
    </recommendedName>
</protein>
<dbReference type="SUPFAM" id="SSF51445">
    <property type="entry name" value="(Trans)glycosidases"/>
    <property type="match status" value="1"/>
</dbReference>
<dbReference type="GO" id="GO:0009254">
    <property type="term" value="P:peptidoglycan turnover"/>
    <property type="evidence" value="ECO:0007669"/>
    <property type="project" value="TreeGrafter"/>
</dbReference>
<evidence type="ECO:0000256" key="6">
    <source>
        <dbReference type="RuleBase" id="RU361161"/>
    </source>
</evidence>
<gene>
    <name evidence="9" type="ORF">C1J01_30870</name>
</gene>
<dbReference type="InterPro" id="IPR002772">
    <property type="entry name" value="Glyco_hydro_3_C"/>
</dbReference>
<dbReference type="AlphaFoldDB" id="A0A2W2DMC1"/>
<keyword evidence="5 6" id="KW-0326">Glycosidase</keyword>
<comment type="catalytic activity">
    <reaction evidence="1">
        <text>Hydrolysis of terminal non-reducing N-acetyl-D-hexosamine residues in N-acetyl-beta-D-hexosaminides.</text>
        <dbReference type="EC" id="3.2.1.52"/>
    </reaction>
</comment>
<dbReference type="InterPro" id="IPR050226">
    <property type="entry name" value="NagZ_Beta-hexosaminidase"/>
</dbReference>
<dbReference type="EMBL" id="POUD01000166">
    <property type="protein sequence ID" value="PZG13112.1"/>
    <property type="molecule type" value="Genomic_DNA"/>
</dbReference>
<dbReference type="InterPro" id="IPR036962">
    <property type="entry name" value="Glyco_hydro_3_N_sf"/>
</dbReference>
<evidence type="ECO:0000256" key="4">
    <source>
        <dbReference type="ARBA" id="ARBA00022801"/>
    </source>
</evidence>
<evidence type="ECO:0000313" key="9">
    <source>
        <dbReference type="EMBL" id="PZG13112.1"/>
    </source>
</evidence>
<dbReference type="InterPro" id="IPR019800">
    <property type="entry name" value="Glyco_hydro_3_AS"/>
</dbReference>
<dbReference type="InterPro" id="IPR017853">
    <property type="entry name" value="GH"/>
</dbReference>
<evidence type="ECO:0000313" key="10">
    <source>
        <dbReference type="Proteomes" id="UP000249304"/>
    </source>
</evidence>
<sequence>MKFPDMRGVGGDMRHPRFLALAAAVVLGVGTAPAVHADSREDPWILGKISNMTLEEKVGQLFATNVYGESGDTTAPADVAANQAMYGPGIENGDDVIAKYKPGAILYFRWSNNLNDPVKTAGLSNDLQRAALAQPAKIPLLIATDQEHGAVYRLDEPFTAFPGQMALGATRSAGHALTAGKVTGRELAALGINQDYAPVADVNVDPRNPVIGVRSFGEDTGLVSELTRASVRGLQQGGVSAAVKHFPGHGDTVNDSHDSVPWIFHTREEWERIDAPPFRAGIAAGADMIMTAHVVMPYLQSDCDVQTQEGCDPATLDPEIMTGLLREELGYDGVVVSDSLSMQGVRDKYGDDRVPVLALKAGVDMLIIVDDPASTISLDVAYNAVLNAVRSGELTEARIDESVHRILSLKKKRGFFDGDQQVDEGKVLRTLGSRAHKALARAVADHSVTLVRNEAGALPLTDTGQRVLVTGYRNVAPPSVKIPPAERLAKAISDLGVTTELFETGASPGAATVAAAVDKARASDVVVVATVNTATSASQRTLVNALLATGKPVVVVGARNPYDIADFPGAPAFLATYSWERPAMEAAARVLFGRTAPTGELPVTIPAADGSVLYPYGHSLSYRPSPGRSNT</sequence>
<keyword evidence="10" id="KW-1185">Reference proteome</keyword>
<evidence type="ECO:0000256" key="5">
    <source>
        <dbReference type="ARBA" id="ARBA00023295"/>
    </source>
</evidence>
<evidence type="ECO:0000256" key="2">
    <source>
        <dbReference type="ARBA" id="ARBA00005336"/>
    </source>
</evidence>
<keyword evidence="4 6" id="KW-0378">Hydrolase</keyword>
<dbReference type="InterPro" id="IPR001764">
    <property type="entry name" value="Glyco_hydro_3_N"/>
</dbReference>
<dbReference type="Gene3D" id="3.40.50.1700">
    <property type="entry name" value="Glycoside hydrolase family 3 C-terminal domain"/>
    <property type="match status" value="1"/>
</dbReference>
<accession>A0A2W2DMC1</accession>
<dbReference type="Gene3D" id="3.20.20.300">
    <property type="entry name" value="Glycoside hydrolase, family 3, N-terminal domain"/>
    <property type="match status" value="1"/>
</dbReference>
<dbReference type="GO" id="GO:0005975">
    <property type="term" value="P:carbohydrate metabolic process"/>
    <property type="evidence" value="ECO:0007669"/>
    <property type="project" value="InterPro"/>
</dbReference>
<organism evidence="9 10">
    <name type="scientific">Nonomuraea aridisoli</name>
    <dbReference type="NCBI Taxonomy" id="2070368"/>
    <lineage>
        <taxon>Bacteria</taxon>
        <taxon>Bacillati</taxon>
        <taxon>Actinomycetota</taxon>
        <taxon>Actinomycetes</taxon>
        <taxon>Streptosporangiales</taxon>
        <taxon>Streptosporangiaceae</taxon>
        <taxon>Nonomuraea</taxon>
    </lineage>
</organism>
<dbReference type="PROSITE" id="PS00775">
    <property type="entry name" value="GLYCOSYL_HYDROL_F3"/>
    <property type="match status" value="1"/>
</dbReference>
<evidence type="ECO:0000256" key="3">
    <source>
        <dbReference type="ARBA" id="ARBA00012663"/>
    </source>
</evidence>
<dbReference type="Pfam" id="PF00933">
    <property type="entry name" value="Glyco_hydro_3"/>
    <property type="match status" value="1"/>
</dbReference>
<evidence type="ECO:0000256" key="1">
    <source>
        <dbReference type="ARBA" id="ARBA00001231"/>
    </source>
</evidence>
<dbReference type="PANTHER" id="PTHR30480">
    <property type="entry name" value="BETA-HEXOSAMINIDASE-RELATED"/>
    <property type="match status" value="1"/>
</dbReference>
<dbReference type="GO" id="GO:0004563">
    <property type="term" value="F:beta-N-acetylhexosaminidase activity"/>
    <property type="evidence" value="ECO:0007669"/>
    <property type="project" value="UniProtKB-EC"/>
</dbReference>
<dbReference type="EC" id="3.2.1.52" evidence="3"/>
<proteinExistence type="inferred from homology"/>
<feature type="domain" description="Glycoside hydrolase family 3 C-terminal" evidence="8">
    <location>
        <begin position="448"/>
        <end position="622"/>
    </location>
</feature>
<dbReference type="Pfam" id="PF01915">
    <property type="entry name" value="Glyco_hydro_3_C"/>
    <property type="match status" value="1"/>
</dbReference>
<comment type="similarity">
    <text evidence="2 6">Belongs to the glycosyl hydrolase 3 family.</text>
</comment>
<dbReference type="SUPFAM" id="SSF52279">
    <property type="entry name" value="Beta-D-glucan exohydrolase, C-terminal domain"/>
    <property type="match status" value="1"/>
</dbReference>
<name>A0A2W2DMC1_9ACTN</name>
<dbReference type="InterPro" id="IPR036881">
    <property type="entry name" value="Glyco_hydro_3_C_sf"/>
</dbReference>
<evidence type="ECO:0000259" key="8">
    <source>
        <dbReference type="Pfam" id="PF01915"/>
    </source>
</evidence>
<dbReference type="PRINTS" id="PR00133">
    <property type="entry name" value="GLHYDRLASE3"/>
</dbReference>
<feature type="domain" description="Glycoside hydrolase family 3 N-terminal" evidence="7">
    <location>
        <begin position="53"/>
        <end position="409"/>
    </location>
</feature>